<name>A0A6J6VY13_9ZZZZ</name>
<reference evidence="1" key="1">
    <citation type="submission" date="2020-05" db="EMBL/GenBank/DDBJ databases">
        <authorList>
            <person name="Chiriac C."/>
            <person name="Salcher M."/>
            <person name="Ghai R."/>
            <person name="Kavagutti S V."/>
        </authorList>
    </citation>
    <scope>NUCLEOTIDE SEQUENCE</scope>
</reference>
<dbReference type="EMBL" id="CAFAAB010000010">
    <property type="protein sequence ID" value="CAB4775628.1"/>
    <property type="molecule type" value="Genomic_DNA"/>
</dbReference>
<proteinExistence type="predicted"/>
<organism evidence="1">
    <name type="scientific">freshwater metagenome</name>
    <dbReference type="NCBI Taxonomy" id="449393"/>
    <lineage>
        <taxon>unclassified sequences</taxon>
        <taxon>metagenomes</taxon>
        <taxon>ecological metagenomes</taxon>
    </lineage>
</organism>
<accession>A0A6J6VY13</accession>
<evidence type="ECO:0000313" key="1">
    <source>
        <dbReference type="EMBL" id="CAB4775628.1"/>
    </source>
</evidence>
<dbReference type="AlphaFoldDB" id="A0A6J6VY13"/>
<protein>
    <submittedName>
        <fullName evidence="1">Unannotated protein</fullName>
    </submittedName>
</protein>
<sequence>MAQSLLCIFQKKNEVKSIRRACFQLRHKMHIEPSRLLALGVNQQPSTPNFSSNENEARDDVSQQACAKSVPNVSIIDGQSRQQRNWLRIPPSTLCQASGRIGQMQMCHGPGVIRHNVAFILLCYDEDFRRVRCGRLFRVAN</sequence>
<gene>
    <name evidence="1" type="ORF">UFOPK2958_00175</name>
</gene>